<dbReference type="NCBIfam" id="TIGR04061">
    <property type="entry name" value="AZL_007950_fam"/>
    <property type="match status" value="1"/>
</dbReference>
<feature type="region of interest" description="Disordered" evidence="1">
    <location>
        <begin position="1"/>
        <end position="21"/>
    </location>
</feature>
<dbReference type="EMBL" id="AP022213">
    <property type="protein sequence ID" value="BBT16827.1"/>
    <property type="molecule type" value="Genomic_DNA"/>
</dbReference>
<evidence type="ECO:0000313" key="5">
    <source>
        <dbReference type="Proteomes" id="UP000461288"/>
    </source>
</evidence>
<evidence type="ECO:0000313" key="2">
    <source>
        <dbReference type="EMBL" id="BBT16827.1"/>
    </source>
</evidence>
<reference evidence="4 5" key="2">
    <citation type="submission" date="2019-12" db="EMBL/GenBank/DDBJ databases">
        <title>Draft genome sequence of Pseudomonas otitidis recovered from a chicken carcass.</title>
        <authorList>
            <person name="Vieira T.R."/>
            <person name="Oliviera E.F.C."/>
            <person name="Silva N.M.V."/>
            <person name="Sambrano G.E."/>
            <person name="Cibulski S.P."/>
            <person name="Cardoso M.R.I."/>
        </authorList>
    </citation>
    <scope>NUCLEOTIDE SEQUENCE [LARGE SCALE GENOMIC DNA]</scope>
    <source>
        <strain evidence="4 5">25_K</strain>
    </source>
</reference>
<evidence type="ECO:0000256" key="1">
    <source>
        <dbReference type="SAM" id="MobiDB-lite"/>
    </source>
</evidence>
<feature type="compositionally biased region" description="Polar residues" evidence="1">
    <location>
        <begin position="1"/>
        <end position="12"/>
    </location>
</feature>
<dbReference type="RefSeq" id="WP_069564242.1">
    <property type="nucleotide sequence ID" value="NZ_AP022213.1"/>
</dbReference>
<evidence type="ECO:0000313" key="7">
    <source>
        <dbReference type="Proteomes" id="UP000515591"/>
    </source>
</evidence>
<dbReference type="GeneID" id="57398145"/>
<accession>A0A1I0UJT4</accession>
<gene>
    <name evidence="4" type="ORF">GO594_19230</name>
    <name evidence="3" type="ORF">PtoMrB4_29280</name>
    <name evidence="2" type="ORF">WP8S17C03_28760</name>
</gene>
<reference evidence="3 6" key="3">
    <citation type="journal article" date="2020" name="Microbiol. Resour. Announc.">
        <title>Complete genome sequence of Pseudomonas otitidis strain MrB4, isolated from Lake Biwa in Japan.</title>
        <authorList>
            <person name="Miyazaki K."/>
            <person name="Hase E."/>
            <person name="Maruya T."/>
        </authorList>
    </citation>
    <scope>NUCLEOTIDE SEQUENCE [LARGE SCALE GENOMIC DNA]</scope>
    <source>
        <strain evidence="3 6">MrB4</strain>
    </source>
</reference>
<evidence type="ECO:0000313" key="6">
    <source>
        <dbReference type="Proteomes" id="UP000501237"/>
    </source>
</evidence>
<sequence>MRSPKLRSTLSTRRAGGEQPFPDYPSNARSFIALDTRLLPYWHMLFDLCPVLLKLDPPEGVGLFRAFMVWAYRHQPAQDWTFHISFCRWLLQSGYAPQVKAAHVESLLSAAAARWINSDPSEAQGILLACSAFPMTTVEWKEGNAVGSDADIQVLPPARFDFAWSPLGRGGIGSFRRWLRIHD</sequence>
<dbReference type="Proteomes" id="UP000515591">
    <property type="component" value="Chromosome"/>
</dbReference>
<proteinExistence type="predicted"/>
<dbReference type="STRING" id="319939.SAMN05216263_114112"/>
<dbReference type="EMBL" id="AP022642">
    <property type="protein sequence ID" value="BCA28951.1"/>
    <property type="molecule type" value="Genomic_DNA"/>
</dbReference>
<evidence type="ECO:0000313" key="3">
    <source>
        <dbReference type="EMBL" id="BCA28951.1"/>
    </source>
</evidence>
<protein>
    <submittedName>
        <fullName evidence="4">Putative natural product biosynthesis protein</fullName>
    </submittedName>
</protein>
<dbReference type="InterPro" id="IPR023973">
    <property type="entry name" value="MbnC-like"/>
</dbReference>
<reference evidence="2 7" key="1">
    <citation type="submission" date="2019-12" db="EMBL/GenBank/DDBJ databases">
        <title>complete genome sequences of Pseudomonas otitidis str. WP8-S17-CRE-03 isolated from wastewater treatment plant effluent.</title>
        <authorList>
            <person name="Sekizuka T."/>
            <person name="Itokawa K."/>
            <person name="Yatsu K."/>
            <person name="Inamine Y."/>
            <person name="Kuroda M."/>
        </authorList>
    </citation>
    <scope>NUCLEOTIDE SEQUENCE [LARGE SCALE GENOMIC DNA]</scope>
    <source>
        <strain evidence="2 7">WP8-S17-CRE-03</strain>
    </source>
</reference>
<dbReference type="Proteomes" id="UP000501237">
    <property type="component" value="Chromosome"/>
</dbReference>
<dbReference type="EMBL" id="WTFN01000051">
    <property type="protein sequence ID" value="MWK58120.1"/>
    <property type="molecule type" value="Genomic_DNA"/>
</dbReference>
<dbReference type="AlphaFoldDB" id="A0A1I0UJT4"/>
<evidence type="ECO:0000313" key="4">
    <source>
        <dbReference type="EMBL" id="MWK58120.1"/>
    </source>
</evidence>
<organism evidence="4 5">
    <name type="scientific">Metapseudomonas otitidis</name>
    <dbReference type="NCBI Taxonomy" id="319939"/>
    <lineage>
        <taxon>Bacteria</taxon>
        <taxon>Pseudomonadati</taxon>
        <taxon>Pseudomonadota</taxon>
        <taxon>Gammaproteobacteria</taxon>
        <taxon>Pseudomonadales</taxon>
        <taxon>Pseudomonadaceae</taxon>
        <taxon>Metapseudomonas</taxon>
    </lineage>
</organism>
<name>A0A1I0UJT4_9GAMM</name>
<dbReference type="KEGG" id="poj:PtoMrB4_29280"/>
<dbReference type="Proteomes" id="UP000461288">
    <property type="component" value="Unassembled WGS sequence"/>
</dbReference>